<dbReference type="InterPro" id="IPR036116">
    <property type="entry name" value="FN3_sf"/>
</dbReference>
<feature type="compositionally biased region" description="Basic residues" evidence="1">
    <location>
        <begin position="1"/>
        <end position="88"/>
    </location>
</feature>
<sequence>MAVKKKSAAKKAAPKKSSAKKSTAKKSAVKKAVKKSPAKKTAAKKKTVKKSVTKKTAAKKKVVKKSAVKKTTAKKSSTKKKAVKKSAVRKSSASQVVIPPVPSIGSSSGSSRVNVSTTPAAPRPAAKAPSTSKPAAKSQGSSKVLFAVLVGILLIGAFVISGSDKDGDDAPAPVPAVTETPEATAAPEETMEATESAEPAATTGEAPSRFIGNWKDSSKAVMVITWKAPAGDVKGYKVETRSNQGEWKVVSEVSATTFSAEFAKGATDGSTSFRVSAVYADGTLGVATPFGFAGQFE</sequence>
<keyword evidence="2" id="KW-0812">Transmembrane</keyword>
<evidence type="ECO:0000256" key="2">
    <source>
        <dbReference type="SAM" id="Phobius"/>
    </source>
</evidence>
<reference evidence="4" key="1">
    <citation type="submission" date="2020-05" db="EMBL/GenBank/DDBJ databases">
        <authorList>
            <person name="Chiriac C."/>
            <person name="Salcher M."/>
            <person name="Ghai R."/>
            <person name="Kavagutti S V."/>
        </authorList>
    </citation>
    <scope>NUCLEOTIDE SEQUENCE</scope>
</reference>
<evidence type="ECO:0000259" key="3">
    <source>
        <dbReference type="PROSITE" id="PS50853"/>
    </source>
</evidence>
<name>A0A6J5YQF9_9ZZZZ</name>
<dbReference type="AlphaFoldDB" id="A0A6J5YQF9"/>
<feature type="region of interest" description="Disordered" evidence="1">
    <location>
        <begin position="1"/>
        <end position="137"/>
    </location>
</feature>
<organism evidence="4">
    <name type="scientific">freshwater metagenome</name>
    <dbReference type="NCBI Taxonomy" id="449393"/>
    <lineage>
        <taxon>unclassified sequences</taxon>
        <taxon>metagenomes</taxon>
        <taxon>ecological metagenomes</taxon>
    </lineage>
</organism>
<feature type="region of interest" description="Disordered" evidence="1">
    <location>
        <begin position="164"/>
        <end position="209"/>
    </location>
</feature>
<dbReference type="InterPro" id="IPR003961">
    <property type="entry name" value="FN3_dom"/>
</dbReference>
<feature type="compositionally biased region" description="Low complexity" evidence="1">
    <location>
        <begin position="89"/>
        <end position="137"/>
    </location>
</feature>
<keyword evidence="2" id="KW-1133">Transmembrane helix</keyword>
<dbReference type="SUPFAM" id="SSF49265">
    <property type="entry name" value="Fibronectin type III"/>
    <property type="match status" value="1"/>
</dbReference>
<dbReference type="Gene3D" id="2.60.40.10">
    <property type="entry name" value="Immunoglobulins"/>
    <property type="match status" value="1"/>
</dbReference>
<feature type="transmembrane region" description="Helical" evidence="2">
    <location>
        <begin position="144"/>
        <end position="163"/>
    </location>
</feature>
<proteinExistence type="predicted"/>
<keyword evidence="2" id="KW-0472">Membrane</keyword>
<dbReference type="EMBL" id="CAESAG010000013">
    <property type="protein sequence ID" value="CAB4331108.1"/>
    <property type="molecule type" value="Genomic_DNA"/>
</dbReference>
<dbReference type="PROSITE" id="PS50853">
    <property type="entry name" value="FN3"/>
    <property type="match status" value="1"/>
</dbReference>
<dbReference type="InterPro" id="IPR013783">
    <property type="entry name" value="Ig-like_fold"/>
</dbReference>
<evidence type="ECO:0000256" key="1">
    <source>
        <dbReference type="SAM" id="MobiDB-lite"/>
    </source>
</evidence>
<feature type="domain" description="Fibronectin type-III" evidence="3">
    <location>
        <begin position="206"/>
        <end position="297"/>
    </location>
</feature>
<accession>A0A6J5YQF9</accession>
<feature type="compositionally biased region" description="Low complexity" evidence="1">
    <location>
        <begin position="175"/>
        <end position="207"/>
    </location>
</feature>
<evidence type="ECO:0000313" key="4">
    <source>
        <dbReference type="EMBL" id="CAB4331108.1"/>
    </source>
</evidence>
<protein>
    <submittedName>
        <fullName evidence="4">Unannotated protein</fullName>
    </submittedName>
</protein>
<gene>
    <name evidence="4" type="ORF">UFOPK4080_00177</name>
</gene>